<evidence type="ECO:0000256" key="1">
    <source>
        <dbReference type="SAM" id="MobiDB-lite"/>
    </source>
</evidence>
<accession>A0A164DR47</accession>
<dbReference type="AlphaFoldDB" id="A0A164DR47"/>
<comment type="caution">
    <text evidence="2">The sequence shown here is derived from an EMBL/GenBank/DDBJ whole genome shotgun (WGS) entry which is preliminary data.</text>
</comment>
<sequence>MDFEEKNDDLISAIEKLTEVAADPLSNSEFPVISILKESSDGRQIIKSFMDHNEAYLEIEERKTLVRILVSHMCMLSGKEDFYPPSSLKEKLAKAIVTAFPCMAVPCHEGSSLTNYTHYYNPKLTNGFIDTRLKTMWTKSEPKSNRRPDDEPTADREDPTFNEDEDKFKIEWMKIHLSEPGSNEATIKEHMASTYNYRQYQISQGQWTTTQILLEYPRFRDCHNLIFCDFLLAFSKAGHFEETFVWGTDH</sequence>
<dbReference type="OrthoDB" id="6367956at2759"/>
<name>A0A164DR47_9CRUS</name>
<evidence type="ECO:0000313" key="2">
    <source>
        <dbReference type="EMBL" id="KZR96035.1"/>
    </source>
</evidence>
<dbReference type="PANTHER" id="PTHR31025:SF9">
    <property type="entry name" value="SI:DKEY-286J15.1"/>
    <property type="match status" value="1"/>
</dbReference>
<reference evidence="2 3" key="1">
    <citation type="submission" date="2016-03" db="EMBL/GenBank/DDBJ databases">
        <title>EvidentialGene: Evidence-directed Construction of Genes on Genomes.</title>
        <authorList>
            <person name="Gilbert D.G."/>
            <person name="Choi J.-H."/>
            <person name="Mockaitis K."/>
            <person name="Colbourne J."/>
            <person name="Pfrender M."/>
        </authorList>
    </citation>
    <scope>NUCLEOTIDE SEQUENCE [LARGE SCALE GENOMIC DNA]</scope>
    <source>
        <strain evidence="2 3">Xinb3</strain>
        <tissue evidence="2">Complete organism</tissue>
    </source>
</reference>
<organism evidence="2 3">
    <name type="scientific">Daphnia magna</name>
    <dbReference type="NCBI Taxonomy" id="35525"/>
    <lineage>
        <taxon>Eukaryota</taxon>
        <taxon>Metazoa</taxon>
        <taxon>Ecdysozoa</taxon>
        <taxon>Arthropoda</taxon>
        <taxon>Crustacea</taxon>
        <taxon>Branchiopoda</taxon>
        <taxon>Diplostraca</taxon>
        <taxon>Cladocera</taxon>
        <taxon>Anomopoda</taxon>
        <taxon>Daphniidae</taxon>
        <taxon>Daphnia</taxon>
    </lineage>
</organism>
<dbReference type="Proteomes" id="UP000076858">
    <property type="component" value="Unassembled WGS sequence"/>
</dbReference>
<gene>
    <name evidence="2" type="ORF">APZ42_009858</name>
</gene>
<protein>
    <submittedName>
        <fullName evidence="2">Uncharacterized protein</fullName>
    </submittedName>
</protein>
<keyword evidence="3" id="KW-1185">Reference proteome</keyword>
<dbReference type="EMBL" id="LRGB01026361">
    <property type="protein sequence ID" value="KZR96035.1"/>
    <property type="molecule type" value="Genomic_DNA"/>
</dbReference>
<dbReference type="PANTHER" id="PTHR31025">
    <property type="entry name" value="SI:CH211-196P9.1-RELATED"/>
    <property type="match status" value="1"/>
</dbReference>
<feature type="region of interest" description="Disordered" evidence="1">
    <location>
        <begin position="139"/>
        <end position="161"/>
    </location>
</feature>
<evidence type="ECO:0000313" key="3">
    <source>
        <dbReference type="Proteomes" id="UP000076858"/>
    </source>
</evidence>
<proteinExistence type="predicted"/>
<feature type="compositionally biased region" description="Basic and acidic residues" evidence="1">
    <location>
        <begin position="140"/>
        <end position="159"/>
    </location>
</feature>